<dbReference type="Proteomes" id="UP000258016">
    <property type="component" value="Chromosome"/>
</dbReference>
<evidence type="ECO:0000313" key="7">
    <source>
        <dbReference type="EMBL" id="ASR50239.1"/>
    </source>
</evidence>
<dbReference type="SUPFAM" id="SSF102712">
    <property type="entry name" value="JAB1/MPN domain"/>
    <property type="match status" value="1"/>
</dbReference>
<keyword evidence="1" id="KW-0645">Protease</keyword>
<dbReference type="InterPro" id="IPR001405">
    <property type="entry name" value="UPF0758"/>
</dbReference>
<evidence type="ECO:0000256" key="2">
    <source>
        <dbReference type="ARBA" id="ARBA00022723"/>
    </source>
</evidence>
<dbReference type="EMBL" id="CP020083">
    <property type="protein sequence ID" value="ASR50239.1"/>
    <property type="molecule type" value="Genomic_DNA"/>
</dbReference>
<dbReference type="InterPro" id="IPR036388">
    <property type="entry name" value="WH-like_DNA-bd_sf"/>
</dbReference>
<dbReference type="Gene3D" id="1.10.10.10">
    <property type="entry name" value="Winged helix-like DNA-binding domain superfamily/Winged helix DNA-binding domain"/>
    <property type="match status" value="1"/>
</dbReference>
<evidence type="ECO:0000256" key="1">
    <source>
        <dbReference type="ARBA" id="ARBA00022670"/>
    </source>
</evidence>
<dbReference type="Pfam" id="PF13463">
    <property type="entry name" value="HTH_27"/>
    <property type="match status" value="1"/>
</dbReference>
<dbReference type="CDD" id="cd08071">
    <property type="entry name" value="MPN_DUF2466"/>
    <property type="match status" value="1"/>
</dbReference>
<reference evidence="7 8" key="1">
    <citation type="submission" date="2017-03" db="EMBL/GenBank/DDBJ databases">
        <title>Complete genome sequence of Blastomonas fulva degrading microcsystin LR.</title>
        <authorList>
            <person name="Lee H.-g."/>
            <person name="Jin L."/>
            <person name="oh H.-M."/>
        </authorList>
    </citation>
    <scope>NUCLEOTIDE SEQUENCE [LARGE SCALE GENOMIC DNA]</scope>
    <source>
        <strain evidence="7 8">T2</strain>
    </source>
</reference>
<gene>
    <name evidence="7" type="ORF">B5J99_01095</name>
</gene>
<keyword evidence="8" id="KW-1185">Reference proteome</keyword>
<keyword evidence="4" id="KW-0862">Zinc</keyword>
<dbReference type="PROSITE" id="PS50249">
    <property type="entry name" value="MPN"/>
    <property type="match status" value="1"/>
</dbReference>
<keyword evidence="5" id="KW-0482">Metalloprotease</keyword>
<accession>A0ABM6M2V4</accession>
<dbReference type="PANTHER" id="PTHR30471:SF3">
    <property type="entry name" value="UPF0758 PROTEIN YEES-RELATED"/>
    <property type="match status" value="1"/>
</dbReference>
<dbReference type="Gene3D" id="3.40.140.10">
    <property type="entry name" value="Cytidine Deaminase, domain 2"/>
    <property type="match status" value="1"/>
</dbReference>
<dbReference type="SUPFAM" id="SSF46785">
    <property type="entry name" value="Winged helix' DNA-binding domain"/>
    <property type="match status" value="1"/>
</dbReference>
<protein>
    <recommendedName>
        <fullName evidence="6">MPN domain-containing protein</fullName>
    </recommendedName>
</protein>
<feature type="domain" description="MPN" evidence="6">
    <location>
        <begin position="28"/>
        <end position="151"/>
    </location>
</feature>
<evidence type="ECO:0000256" key="4">
    <source>
        <dbReference type="ARBA" id="ARBA00022833"/>
    </source>
</evidence>
<sequence length="287" mass="30980">MLADHAMSVSGTDPQPASALPSLVGSMIDANSPALLSYLQACMGSLPHEALQVLYLDNSRILIAQEHAQQGSAVHLLLSPKAIFRRAFALDASAMILAHNHPSGDARPSNEDIRATNALVSLGQTLGVEIIEHIIVARHRCHAILQGRGPRKPARLAAFFDLRDSGVGRLGHTGRVFAAAAANAQTTALRRMQRRELLGNLSLLANPAWDMLIDLFLHTHANKPVSTSALCIGSGLPMSSALRLVRKLCDANLVLREPDPADGRRNFMRLTPRTWEGLNQYFCDGSG</sequence>
<dbReference type="Pfam" id="PF04002">
    <property type="entry name" value="RadC"/>
    <property type="match status" value="1"/>
</dbReference>
<dbReference type="InterPro" id="IPR037518">
    <property type="entry name" value="MPN"/>
</dbReference>
<keyword evidence="2" id="KW-0479">Metal-binding</keyword>
<evidence type="ECO:0000256" key="3">
    <source>
        <dbReference type="ARBA" id="ARBA00022801"/>
    </source>
</evidence>
<evidence type="ECO:0000259" key="6">
    <source>
        <dbReference type="PROSITE" id="PS50249"/>
    </source>
</evidence>
<name>A0ABM6M2V4_9SPHN</name>
<dbReference type="InterPro" id="IPR025657">
    <property type="entry name" value="RadC_JAB"/>
</dbReference>
<organism evidence="7 8">
    <name type="scientific">Blastomonas fulva</name>
    <dbReference type="NCBI Taxonomy" id="1550728"/>
    <lineage>
        <taxon>Bacteria</taxon>
        <taxon>Pseudomonadati</taxon>
        <taxon>Pseudomonadota</taxon>
        <taxon>Alphaproteobacteria</taxon>
        <taxon>Sphingomonadales</taxon>
        <taxon>Sphingomonadaceae</taxon>
        <taxon>Blastomonas</taxon>
    </lineage>
</organism>
<dbReference type="InterPro" id="IPR020891">
    <property type="entry name" value="UPF0758_CS"/>
</dbReference>
<evidence type="ECO:0000256" key="5">
    <source>
        <dbReference type="ARBA" id="ARBA00023049"/>
    </source>
</evidence>
<dbReference type="InterPro" id="IPR036390">
    <property type="entry name" value="WH_DNA-bd_sf"/>
</dbReference>
<dbReference type="InterPro" id="IPR000835">
    <property type="entry name" value="HTH_MarR-typ"/>
</dbReference>
<keyword evidence="3" id="KW-0378">Hydrolase</keyword>
<proteinExistence type="predicted"/>
<dbReference type="PROSITE" id="PS01302">
    <property type="entry name" value="UPF0758"/>
    <property type="match status" value="1"/>
</dbReference>
<dbReference type="PANTHER" id="PTHR30471">
    <property type="entry name" value="DNA REPAIR PROTEIN RADC"/>
    <property type="match status" value="1"/>
</dbReference>
<evidence type="ECO:0000313" key="8">
    <source>
        <dbReference type="Proteomes" id="UP000258016"/>
    </source>
</evidence>